<gene>
    <name evidence="6" type="ORF">GQA94_21915</name>
</gene>
<keyword evidence="3" id="KW-0238">DNA-binding</keyword>
<protein>
    <submittedName>
        <fullName evidence="6">LysR family transcriptional regulator</fullName>
    </submittedName>
</protein>
<dbReference type="PROSITE" id="PS50931">
    <property type="entry name" value="HTH_LYSR"/>
    <property type="match status" value="1"/>
</dbReference>
<sequence length="345" mass="38173">MPLCQMGHGPVTVRMPDPLSSLGTVPRVSRKTSGARMNLSDIDLKLLKIFLAVVEAEGYANAQAGLNLSLSTISSHMSKLEGRLGFRLCDRGRGGFALTPKGEVFYRQMLDFLAAVELLETNAKNLRNNILGELTLGVIDNLITDSTCPLPTALSRFLRLPNYRFQLCMHVLSPQELEKGVLERRLDLAVGIFYQRKPGLEYRSLYRERDVLVCSESHPLARLTDPHEIAQRVPGAAKVVRSFMLSQEFPFISDHDDSIIASVSNVEAAALMILNGPFVGCLPEHYAQRWLDTGQLVALLPDKFVRYSDITLATRANESPRSAVLTSFLECLGQDSKGIHQPAPL</sequence>
<organism evidence="6 7">
    <name type="scientific">Stutzerimonas stutzeri</name>
    <name type="common">Pseudomonas stutzeri</name>
    <dbReference type="NCBI Taxonomy" id="316"/>
    <lineage>
        <taxon>Bacteria</taxon>
        <taxon>Pseudomonadati</taxon>
        <taxon>Pseudomonadota</taxon>
        <taxon>Gammaproteobacteria</taxon>
        <taxon>Pseudomonadales</taxon>
        <taxon>Pseudomonadaceae</taxon>
        <taxon>Stutzerimonas</taxon>
    </lineage>
</organism>
<dbReference type="Pfam" id="PF03466">
    <property type="entry name" value="LysR_substrate"/>
    <property type="match status" value="1"/>
</dbReference>
<dbReference type="GO" id="GO:0003700">
    <property type="term" value="F:DNA-binding transcription factor activity"/>
    <property type="evidence" value="ECO:0007669"/>
    <property type="project" value="InterPro"/>
</dbReference>
<dbReference type="Proteomes" id="UP000438983">
    <property type="component" value="Plasmid p1_PM101005"/>
</dbReference>
<dbReference type="Gene3D" id="1.10.10.10">
    <property type="entry name" value="Winged helix-like DNA-binding domain superfamily/Winged helix DNA-binding domain"/>
    <property type="match status" value="1"/>
</dbReference>
<dbReference type="GO" id="GO:0000976">
    <property type="term" value="F:transcription cis-regulatory region binding"/>
    <property type="evidence" value="ECO:0007669"/>
    <property type="project" value="TreeGrafter"/>
</dbReference>
<evidence type="ECO:0000256" key="4">
    <source>
        <dbReference type="ARBA" id="ARBA00023163"/>
    </source>
</evidence>
<dbReference type="InterPro" id="IPR005119">
    <property type="entry name" value="LysR_subst-bd"/>
</dbReference>
<dbReference type="SUPFAM" id="SSF53850">
    <property type="entry name" value="Periplasmic binding protein-like II"/>
    <property type="match status" value="1"/>
</dbReference>
<feature type="domain" description="HTH lysR-type" evidence="5">
    <location>
        <begin position="42"/>
        <end position="99"/>
    </location>
</feature>
<evidence type="ECO:0000256" key="3">
    <source>
        <dbReference type="ARBA" id="ARBA00023125"/>
    </source>
</evidence>
<name>A0A6I6LQH4_STUST</name>
<dbReference type="PANTHER" id="PTHR30126">
    <property type="entry name" value="HTH-TYPE TRANSCRIPTIONAL REGULATOR"/>
    <property type="match status" value="1"/>
</dbReference>
<proteinExistence type="inferred from homology"/>
<comment type="similarity">
    <text evidence="1">Belongs to the LysR transcriptional regulatory family.</text>
</comment>
<dbReference type="EMBL" id="CP046903">
    <property type="protein sequence ID" value="QGZ32788.1"/>
    <property type="molecule type" value="Genomic_DNA"/>
</dbReference>
<accession>A0A6I6LQH4</accession>
<evidence type="ECO:0000313" key="6">
    <source>
        <dbReference type="EMBL" id="QGZ32788.1"/>
    </source>
</evidence>
<dbReference type="PANTHER" id="PTHR30126:SF98">
    <property type="entry name" value="HTH-TYPE TRANSCRIPTIONAL ACTIVATOR BAUR"/>
    <property type="match status" value="1"/>
</dbReference>
<keyword evidence="6" id="KW-0614">Plasmid</keyword>
<dbReference type="Gene3D" id="3.40.190.10">
    <property type="entry name" value="Periplasmic binding protein-like II"/>
    <property type="match status" value="2"/>
</dbReference>
<evidence type="ECO:0000259" key="5">
    <source>
        <dbReference type="PROSITE" id="PS50931"/>
    </source>
</evidence>
<dbReference type="SUPFAM" id="SSF46785">
    <property type="entry name" value="Winged helix' DNA-binding domain"/>
    <property type="match status" value="1"/>
</dbReference>
<dbReference type="AlphaFoldDB" id="A0A6I6LQH4"/>
<dbReference type="InterPro" id="IPR036390">
    <property type="entry name" value="WH_DNA-bd_sf"/>
</dbReference>
<dbReference type="InterPro" id="IPR000847">
    <property type="entry name" value="LysR_HTH_N"/>
</dbReference>
<dbReference type="CDD" id="cd05466">
    <property type="entry name" value="PBP2_LTTR_substrate"/>
    <property type="match status" value="1"/>
</dbReference>
<evidence type="ECO:0000313" key="7">
    <source>
        <dbReference type="Proteomes" id="UP000438983"/>
    </source>
</evidence>
<keyword evidence="2" id="KW-0805">Transcription regulation</keyword>
<geneLocation type="plasmid" evidence="7">
    <name>p1_pm101005</name>
</geneLocation>
<dbReference type="InterPro" id="IPR036388">
    <property type="entry name" value="WH-like_DNA-bd_sf"/>
</dbReference>
<dbReference type="Pfam" id="PF00126">
    <property type="entry name" value="HTH_1"/>
    <property type="match status" value="1"/>
</dbReference>
<evidence type="ECO:0000256" key="2">
    <source>
        <dbReference type="ARBA" id="ARBA00023015"/>
    </source>
</evidence>
<evidence type="ECO:0000256" key="1">
    <source>
        <dbReference type="ARBA" id="ARBA00009437"/>
    </source>
</evidence>
<reference evidence="6 7" key="1">
    <citation type="submission" date="2019-12" db="EMBL/GenBank/DDBJ databases">
        <title>Complete genome sequence of Pseudomonas stutzeri.</title>
        <authorList>
            <person name="Lim S.R."/>
            <person name="Kim J.H."/>
        </authorList>
    </citation>
    <scope>NUCLEOTIDE SEQUENCE [LARGE SCALE GENOMIC DNA]</scope>
    <source>
        <strain evidence="6 7">PM101005</strain>
        <plasmid evidence="7">p1_pm101005</plasmid>
    </source>
</reference>
<keyword evidence="4" id="KW-0804">Transcription</keyword>